<feature type="transmembrane region" description="Helical" evidence="1">
    <location>
        <begin position="89"/>
        <end position="109"/>
    </location>
</feature>
<dbReference type="PROSITE" id="PS50883">
    <property type="entry name" value="EAL"/>
    <property type="match status" value="1"/>
</dbReference>
<dbReference type="InterPro" id="IPR001633">
    <property type="entry name" value="EAL_dom"/>
</dbReference>
<feature type="domain" description="EAL" evidence="4">
    <location>
        <begin position="604"/>
        <end position="860"/>
    </location>
</feature>
<feature type="transmembrane region" description="Helical" evidence="1">
    <location>
        <begin position="121"/>
        <end position="141"/>
    </location>
</feature>
<organism evidence="6 7">
    <name type="scientific">Piscinibacter sakaiensis</name>
    <name type="common">Ideonella sakaiensis</name>
    <dbReference type="NCBI Taxonomy" id="1547922"/>
    <lineage>
        <taxon>Bacteria</taxon>
        <taxon>Pseudomonadati</taxon>
        <taxon>Pseudomonadota</taxon>
        <taxon>Betaproteobacteria</taxon>
        <taxon>Burkholderiales</taxon>
        <taxon>Sphaerotilaceae</taxon>
        <taxon>Piscinibacter</taxon>
    </lineage>
</organism>
<feature type="transmembrane region" description="Helical" evidence="1">
    <location>
        <begin position="233"/>
        <end position="254"/>
    </location>
</feature>
<dbReference type="Pfam" id="PF00990">
    <property type="entry name" value="GGDEF"/>
    <property type="match status" value="1"/>
</dbReference>
<feature type="transmembrane region" description="Helical" evidence="1">
    <location>
        <begin position="161"/>
        <end position="187"/>
    </location>
</feature>
<evidence type="ECO:0000313" key="6">
    <source>
        <dbReference type="EMBL" id="GAP35722.1"/>
    </source>
</evidence>
<evidence type="ECO:0000259" key="2">
    <source>
        <dbReference type="PROSITE" id="PS50112"/>
    </source>
</evidence>
<dbReference type="SUPFAM" id="SSF55785">
    <property type="entry name" value="PYP-like sensor domain (PAS domain)"/>
    <property type="match status" value="1"/>
</dbReference>
<dbReference type="SMART" id="SM00052">
    <property type="entry name" value="EAL"/>
    <property type="match status" value="1"/>
</dbReference>
<feature type="domain" description="GGDEF" evidence="5">
    <location>
        <begin position="462"/>
        <end position="595"/>
    </location>
</feature>
<dbReference type="SUPFAM" id="SSF141868">
    <property type="entry name" value="EAL domain-like"/>
    <property type="match status" value="1"/>
</dbReference>
<dbReference type="Gene3D" id="3.30.450.20">
    <property type="entry name" value="PAS domain"/>
    <property type="match status" value="1"/>
</dbReference>
<feature type="transmembrane region" description="Helical" evidence="1">
    <location>
        <begin position="62"/>
        <end position="83"/>
    </location>
</feature>
<dbReference type="OrthoDB" id="9813903at2"/>
<dbReference type="InterPro" id="IPR035919">
    <property type="entry name" value="EAL_sf"/>
</dbReference>
<dbReference type="NCBIfam" id="TIGR00229">
    <property type="entry name" value="sensory_box"/>
    <property type="match status" value="1"/>
</dbReference>
<dbReference type="Proteomes" id="UP000037660">
    <property type="component" value="Unassembled WGS sequence"/>
</dbReference>
<evidence type="ECO:0000256" key="1">
    <source>
        <dbReference type="SAM" id="Phobius"/>
    </source>
</evidence>
<dbReference type="EMBL" id="BBYR01000027">
    <property type="protein sequence ID" value="GAP35722.1"/>
    <property type="molecule type" value="Genomic_DNA"/>
</dbReference>
<dbReference type="SMART" id="SM00091">
    <property type="entry name" value="PAS"/>
    <property type="match status" value="1"/>
</dbReference>
<evidence type="ECO:0000259" key="5">
    <source>
        <dbReference type="PROSITE" id="PS50887"/>
    </source>
</evidence>
<dbReference type="GO" id="GO:0006355">
    <property type="term" value="P:regulation of DNA-templated transcription"/>
    <property type="evidence" value="ECO:0007669"/>
    <property type="project" value="InterPro"/>
</dbReference>
<sequence>MSTSSPDAADTAAASVLPAVVLPRVGGGQDAANEAQGPVWAWGWTAFRRRHLYDYNAAATRFWLLMVGAGGLALAVSLVDLAAAPLGELLQVAAWCVLVAVAAAFPIEIPRSRHSIAVGDVLIFLTLALHGAAAAVLAAAVEGGVAAMRGSSRVSSRIGTLAAGALGMAVAGMACEAAGAGFAALGLGTATAEFAALVVAALAYFPAHTLPQMQVFSLKRGSSLRLREWFHEGSWVGTLYLLSGLVAGVLSLNAQVFGRSVVVVAVLAIGAALAMLRAHFQRESAEHAQQEARLAAAEAASRQNQQRFEAAFSHAAIGMAIVSGDGQVMQVNQAICALLGAPAAQLLQRSFRGIWHPGDADMLARRVDAMQATGDEGFSIELRCHGPEGREIWVSLHCAPFDDRAGLQGLIFQLHDISSRRRAEGELHHIAYHDSLTDLANRNCFHERLQLAVERSRRDAGHRFAVMYLDLDRFKVVNDSLGHPAGDELLKEVGRRLAAHTRDDDLVARLGGDEFAILLHSTTDEAEVLRLGERLLGVLDRPVRICGTELRPLASIGITFSGQGDREPDDVLRDADLAMYQAKAGGKGRLAMFDPSLHDQLGHRLQLEADLRRAIGAGQLTLAYQPLYDLEPYRLSGFEALTRWIHPSHGPVSPAVFIALAEETGCIEALTAWAIDEASRQLAQWRREVPQYADLVMHVNVSGKDLSRPQFVPRVREVLARHGLPARLLTLEITESTLMEQRELALQSLGELRALGVRLGIDDFGTGYSSLAYLSTLPFDCLKIDRSFVMGMDQSPQNLEIVRTVVSLGRTLNKHVVAEGIETPAQLQMLKTLGATIGQGYLLARPLHASQVEHLLRAPGLEAA</sequence>
<dbReference type="InterPro" id="IPR043128">
    <property type="entry name" value="Rev_trsase/Diguanyl_cyclase"/>
</dbReference>
<feature type="transmembrane region" description="Helical" evidence="1">
    <location>
        <begin position="261"/>
        <end position="280"/>
    </location>
</feature>
<dbReference type="InterPro" id="IPR052155">
    <property type="entry name" value="Biofilm_reg_signaling"/>
</dbReference>
<keyword evidence="1" id="KW-1133">Transmembrane helix</keyword>
<feature type="domain" description="PAS" evidence="2">
    <location>
        <begin position="304"/>
        <end position="374"/>
    </location>
</feature>
<dbReference type="STRING" id="1547922.ISF6_1495"/>
<feature type="domain" description="PAC" evidence="3">
    <location>
        <begin position="378"/>
        <end position="429"/>
    </location>
</feature>
<protein>
    <submittedName>
        <fullName evidence="6">Diguanylate cyclase/phosphodiesterase with PAS/PAC sensor(S)</fullName>
    </submittedName>
</protein>
<reference evidence="7" key="1">
    <citation type="submission" date="2015-07" db="EMBL/GenBank/DDBJ databases">
        <title>Discovery of a poly(ethylene terephthalate assimilation.</title>
        <authorList>
            <person name="Yoshida S."/>
            <person name="Hiraga K."/>
            <person name="Takehana T."/>
            <person name="Taniguchi I."/>
            <person name="Yamaji H."/>
            <person name="Maeda Y."/>
            <person name="Toyohara K."/>
            <person name="Miyamoto K."/>
            <person name="Kimura Y."/>
            <person name="Oda K."/>
        </authorList>
    </citation>
    <scope>NUCLEOTIDE SEQUENCE [LARGE SCALE GENOMIC DNA]</scope>
    <source>
        <strain evidence="7">NBRC 110686 / TISTR 2288 / 201-F6</strain>
    </source>
</reference>
<evidence type="ECO:0000313" key="7">
    <source>
        <dbReference type="Proteomes" id="UP000037660"/>
    </source>
</evidence>
<keyword evidence="7" id="KW-1185">Reference proteome</keyword>
<dbReference type="PANTHER" id="PTHR44757:SF2">
    <property type="entry name" value="BIOFILM ARCHITECTURE MAINTENANCE PROTEIN MBAA"/>
    <property type="match status" value="1"/>
</dbReference>
<dbReference type="InterPro" id="IPR013767">
    <property type="entry name" value="PAS_fold"/>
</dbReference>
<dbReference type="PANTHER" id="PTHR44757">
    <property type="entry name" value="DIGUANYLATE CYCLASE DGCP"/>
    <property type="match status" value="1"/>
</dbReference>
<dbReference type="PROSITE" id="PS50112">
    <property type="entry name" value="PAS"/>
    <property type="match status" value="1"/>
</dbReference>
<dbReference type="CDD" id="cd01948">
    <property type="entry name" value="EAL"/>
    <property type="match status" value="1"/>
</dbReference>
<keyword evidence="1" id="KW-0812">Transmembrane</keyword>
<dbReference type="InterPro" id="IPR035965">
    <property type="entry name" value="PAS-like_dom_sf"/>
</dbReference>
<dbReference type="CDD" id="cd01949">
    <property type="entry name" value="GGDEF"/>
    <property type="match status" value="1"/>
</dbReference>
<evidence type="ECO:0000259" key="4">
    <source>
        <dbReference type="PROSITE" id="PS50883"/>
    </source>
</evidence>
<reference evidence="6 7" key="2">
    <citation type="journal article" date="2016" name="Science">
        <title>A bacterium that degrades and assimilates poly(ethylene terephthalate).</title>
        <authorList>
            <person name="Yoshida S."/>
            <person name="Hiraga K."/>
            <person name="Takehana T."/>
            <person name="Taniguchi I."/>
            <person name="Yamaji H."/>
            <person name="Maeda Y."/>
            <person name="Toyohara K."/>
            <person name="Miyamoto K."/>
            <person name="Kimura Y."/>
            <person name="Oda K."/>
        </authorList>
    </citation>
    <scope>NUCLEOTIDE SEQUENCE [LARGE SCALE GENOMIC DNA]</scope>
    <source>
        <strain evidence="7">NBRC 110686 / TISTR 2288 / 201-F6</strain>
    </source>
</reference>
<dbReference type="CDD" id="cd00130">
    <property type="entry name" value="PAS"/>
    <property type="match status" value="1"/>
</dbReference>
<dbReference type="Pfam" id="PF00563">
    <property type="entry name" value="EAL"/>
    <property type="match status" value="1"/>
</dbReference>
<gene>
    <name evidence="6" type="ORF">ISF6_1495</name>
</gene>
<dbReference type="AlphaFoldDB" id="A0A0K8NZ98"/>
<proteinExistence type="predicted"/>
<dbReference type="SMART" id="SM00267">
    <property type="entry name" value="GGDEF"/>
    <property type="match status" value="1"/>
</dbReference>
<evidence type="ECO:0000259" key="3">
    <source>
        <dbReference type="PROSITE" id="PS50113"/>
    </source>
</evidence>
<dbReference type="InterPro" id="IPR000700">
    <property type="entry name" value="PAS-assoc_C"/>
</dbReference>
<dbReference type="Pfam" id="PF00989">
    <property type="entry name" value="PAS"/>
    <property type="match status" value="1"/>
</dbReference>
<comment type="caution">
    <text evidence="6">The sequence shown here is derived from an EMBL/GenBank/DDBJ whole genome shotgun (WGS) entry which is preliminary data.</text>
</comment>
<dbReference type="Gene3D" id="3.20.20.450">
    <property type="entry name" value="EAL domain"/>
    <property type="match status" value="1"/>
</dbReference>
<accession>A0A0K8NZ98</accession>
<dbReference type="InterPro" id="IPR000014">
    <property type="entry name" value="PAS"/>
</dbReference>
<name>A0A0K8NZ98_PISS1</name>
<dbReference type="InterPro" id="IPR029787">
    <property type="entry name" value="Nucleotide_cyclase"/>
</dbReference>
<dbReference type="InterPro" id="IPR000160">
    <property type="entry name" value="GGDEF_dom"/>
</dbReference>
<keyword evidence="1" id="KW-0472">Membrane</keyword>
<dbReference type="SUPFAM" id="SSF55073">
    <property type="entry name" value="Nucleotide cyclase"/>
    <property type="match status" value="1"/>
</dbReference>
<dbReference type="NCBIfam" id="TIGR00254">
    <property type="entry name" value="GGDEF"/>
    <property type="match status" value="1"/>
</dbReference>
<dbReference type="PROSITE" id="PS50887">
    <property type="entry name" value="GGDEF"/>
    <property type="match status" value="1"/>
</dbReference>
<dbReference type="PROSITE" id="PS50113">
    <property type="entry name" value="PAC"/>
    <property type="match status" value="1"/>
</dbReference>
<dbReference type="Gene3D" id="3.30.70.270">
    <property type="match status" value="1"/>
</dbReference>
<dbReference type="RefSeq" id="WP_054019764.1">
    <property type="nucleotide sequence ID" value="NZ_BBYR01000027.1"/>
</dbReference>